<dbReference type="RefSeq" id="WP_262686750.1">
    <property type="nucleotide sequence ID" value="NZ_JAOQIO010000095.1"/>
</dbReference>
<accession>A0ABT2UMG9</accession>
<sequence length="248" mass="28289">MRESKKSAVALFMLGLCMLLLTGCMYPQEMRKEQQVATGEFVVVVQSAIDQFQAKTHVLPIKNSEETTPIYEKYPIDFKKLKERSLISNVPANAFENGGSVIYVLVDVEAKPTVKMMDLTSFQKTVEVQKLVDEYKSKNNGQIPKGEAVSSAFYRIDFAKMNKKPIVAQSMYTRQVQLPFLMNDMGQVAIDYAEEMMRLIDKKSLQTSLNDKQDLRELLVRESYYVPARSYAYHWINGQPTPVMGVPM</sequence>
<evidence type="ECO:0000313" key="2">
    <source>
        <dbReference type="Proteomes" id="UP001652445"/>
    </source>
</evidence>
<evidence type="ECO:0000313" key="1">
    <source>
        <dbReference type="EMBL" id="MCU6795842.1"/>
    </source>
</evidence>
<keyword evidence="2" id="KW-1185">Reference proteome</keyword>
<evidence type="ECO:0008006" key="3">
    <source>
        <dbReference type="Google" id="ProtNLM"/>
    </source>
</evidence>
<protein>
    <recommendedName>
        <fullName evidence="3">DUF3939 domain-containing protein</fullName>
    </recommendedName>
</protein>
<dbReference type="PROSITE" id="PS51257">
    <property type="entry name" value="PROKAR_LIPOPROTEIN"/>
    <property type="match status" value="1"/>
</dbReference>
<gene>
    <name evidence="1" type="ORF">OB236_27365</name>
</gene>
<name>A0ABT2UMG9_9BACL</name>
<organism evidence="1 2">
    <name type="scientific">Paenibacillus baimaensis</name>
    <dbReference type="NCBI Taxonomy" id="2982185"/>
    <lineage>
        <taxon>Bacteria</taxon>
        <taxon>Bacillati</taxon>
        <taxon>Bacillota</taxon>
        <taxon>Bacilli</taxon>
        <taxon>Bacillales</taxon>
        <taxon>Paenibacillaceae</taxon>
        <taxon>Paenibacillus</taxon>
    </lineage>
</organism>
<dbReference type="EMBL" id="JAOQIO010000095">
    <property type="protein sequence ID" value="MCU6795842.1"/>
    <property type="molecule type" value="Genomic_DNA"/>
</dbReference>
<reference evidence="1 2" key="1">
    <citation type="submission" date="2022-09" db="EMBL/GenBank/DDBJ databases">
        <authorList>
            <person name="Han X.L."/>
            <person name="Wang Q."/>
            <person name="Lu T."/>
        </authorList>
    </citation>
    <scope>NUCLEOTIDE SEQUENCE [LARGE SCALE GENOMIC DNA]</scope>
    <source>
        <strain evidence="1 2">WQ 127069</strain>
    </source>
</reference>
<comment type="caution">
    <text evidence="1">The sequence shown here is derived from an EMBL/GenBank/DDBJ whole genome shotgun (WGS) entry which is preliminary data.</text>
</comment>
<proteinExistence type="predicted"/>
<dbReference type="Proteomes" id="UP001652445">
    <property type="component" value="Unassembled WGS sequence"/>
</dbReference>